<name>A0A1W1CDP9_9ZZZZ</name>
<dbReference type="PROSITE" id="PS51257">
    <property type="entry name" value="PROKAR_LIPOPROTEIN"/>
    <property type="match status" value="1"/>
</dbReference>
<evidence type="ECO:0000313" key="1">
    <source>
        <dbReference type="EMBL" id="SFV63958.1"/>
    </source>
</evidence>
<evidence type="ECO:0008006" key="2">
    <source>
        <dbReference type="Google" id="ProtNLM"/>
    </source>
</evidence>
<organism evidence="1">
    <name type="scientific">hydrothermal vent metagenome</name>
    <dbReference type="NCBI Taxonomy" id="652676"/>
    <lineage>
        <taxon>unclassified sequences</taxon>
        <taxon>metagenomes</taxon>
        <taxon>ecological metagenomes</taxon>
    </lineage>
</organism>
<gene>
    <name evidence="1" type="ORF">MNB_SUP05-5-960</name>
</gene>
<accession>A0A1W1CDP9</accession>
<dbReference type="EMBL" id="FPHJ01000041">
    <property type="protein sequence ID" value="SFV63958.1"/>
    <property type="molecule type" value="Genomic_DNA"/>
</dbReference>
<dbReference type="AlphaFoldDB" id="A0A1W1CDP9"/>
<sequence length="129" mass="14576">MRIITFIIALTLFSCTSVSNNVKTNNSTFYRFDGQKGKSWEISADYNAITNWLKVYINDNIIIQERTNFVDSVTVFKGIFHNKEIKVRCISASDTKGTISLALGTGGSINREVCDVFVDRERAALFTFE</sequence>
<reference evidence="1" key="1">
    <citation type="submission" date="2016-10" db="EMBL/GenBank/DDBJ databases">
        <authorList>
            <person name="de Groot N.N."/>
        </authorList>
    </citation>
    <scope>NUCLEOTIDE SEQUENCE</scope>
</reference>
<protein>
    <recommendedName>
        <fullName evidence="2">Lipoprotein</fullName>
    </recommendedName>
</protein>
<proteinExistence type="predicted"/>